<keyword evidence="4" id="KW-0973">c-di-GMP</keyword>
<sequence length="549" mass="62234">MNNDASSIIQFMTVNDKRRLSAIQIAIVCLITCVLSLISSHLLVIYLDKPSLDNYLDERFKLSRRIIFQVERSFKRIEKSEAMPCQEADLAQFRSLIKDYIYISDIGRIAGHQVQCSILETQPFSLDRTNRSGNFGHQTYSLNFERHLQVRHSDLAFVNHDIIVFIDKAYTADIELSAMKKDGIGTIIHNEDKENIYRIFGDINNTIAKKALAHKSSWIDYFPHGHAMITETRCSSLFHICTTVVDTQTGLFSMTKTAVVMSLTIGLFAGLLICYIGWLSKTGLNGFVRQLRTAINKKHISVVYQPQYKLSDHSVVGIEVLARWRSKFYGYVPPDIFIQLCEMNHLIDDLTKVVIEKSFAELSELLEQNTALTASVNVASSSLMNPELRQYLDQEIAKYKFNPCQIMLEITERTSGKPEPMMEAIKHLKESGYRISIDDFGTGMSNLSGISLLNPDEVKVDKMFTLSISTNSIANNVLENIIDFLSGLDVKKVFEGVETESQCKFLTHKIPGAYGQGYYFSKPVSIEQLRHLTVCHPPNVKHNESIAQQ</sequence>
<dbReference type="InterPro" id="IPR024744">
    <property type="entry name" value="CSS-motif_dom"/>
</dbReference>
<dbReference type="Gene3D" id="3.20.20.450">
    <property type="entry name" value="EAL domain"/>
    <property type="match status" value="1"/>
</dbReference>
<evidence type="ECO:0000256" key="1">
    <source>
        <dbReference type="ARBA" id="ARBA00004651"/>
    </source>
</evidence>
<keyword evidence="8 10" id="KW-0472">Membrane</keyword>
<feature type="domain" description="EAL" evidence="11">
    <location>
        <begin position="284"/>
        <end position="537"/>
    </location>
</feature>
<name>A0A1M5ZKM3_9VIBR</name>
<evidence type="ECO:0000313" key="12">
    <source>
        <dbReference type="EMBL" id="SHI24712.1"/>
    </source>
</evidence>
<evidence type="ECO:0000256" key="4">
    <source>
        <dbReference type="ARBA" id="ARBA00022636"/>
    </source>
</evidence>
<evidence type="ECO:0000256" key="5">
    <source>
        <dbReference type="ARBA" id="ARBA00022692"/>
    </source>
</evidence>
<dbReference type="EC" id="3.1.4.52" evidence="2"/>
<dbReference type="InterPro" id="IPR050706">
    <property type="entry name" value="Cyclic-di-GMP_PDE-like"/>
</dbReference>
<dbReference type="GO" id="GO:0005886">
    <property type="term" value="C:plasma membrane"/>
    <property type="evidence" value="ECO:0007669"/>
    <property type="project" value="UniProtKB-SubCell"/>
</dbReference>
<dbReference type="PANTHER" id="PTHR33121">
    <property type="entry name" value="CYCLIC DI-GMP PHOSPHODIESTERASE PDEF"/>
    <property type="match status" value="1"/>
</dbReference>
<dbReference type="SUPFAM" id="SSF141868">
    <property type="entry name" value="EAL domain-like"/>
    <property type="match status" value="1"/>
</dbReference>
<dbReference type="InterPro" id="IPR001633">
    <property type="entry name" value="EAL_dom"/>
</dbReference>
<dbReference type="Pfam" id="PF00563">
    <property type="entry name" value="EAL"/>
    <property type="match status" value="1"/>
</dbReference>
<accession>A0A1M5ZKM3</accession>
<evidence type="ECO:0000256" key="8">
    <source>
        <dbReference type="ARBA" id="ARBA00023136"/>
    </source>
</evidence>
<dbReference type="Proteomes" id="UP000184608">
    <property type="component" value="Unassembled WGS sequence"/>
</dbReference>
<keyword evidence="6 12" id="KW-0378">Hydrolase</keyword>
<dbReference type="OrthoDB" id="675397at2"/>
<keyword evidence="13" id="KW-1185">Reference proteome</keyword>
<dbReference type="SMART" id="SM00052">
    <property type="entry name" value="EAL"/>
    <property type="match status" value="1"/>
</dbReference>
<dbReference type="PROSITE" id="PS50883">
    <property type="entry name" value="EAL"/>
    <property type="match status" value="1"/>
</dbReference>
<protein>
    <recommendedName>
        <fullName evidence="2">cyclic-guanylate-specific phosphodiesterase</fullName>
        <ecNumber evidence="2">3.1.4.52</ecNumber>
    </recommendedName>
</protein>
<dbReference type="Pfam" id="PF12792">
    <property type="entry name" value="CSS-motif"/>
    <property type="match status" value="1"/>
</dbReference>
<comment type="subcellular location">
    <subcellularLocation>
        <location evidence="1">Cell membrane</location>
        <topology evidence="1">Multi-pass membrane protein</topology>
    </subcellularLocation>
</comment>
<dbReference type="EMBL" id="FQXZ01000032">
    <property type="protein sequence ID" value="SHI24712.1"/>
    <property type="molecule type" value="Genomic_DNA"/>
</dbReference>
<gene>
    <name evidence="12" type="primary">adrB</name>
    <name evidence="12" type="ORF">VA7868_02847</name>
</gene>
<feature type="transmembrane region" description="Helical" evidence="10">
    <location>
        <begin position="258"/>
        <end position="278"/>
    </location>
</feature>
<reference evidence="12 13" key="1">
    <citation type="submission" date="2016-11" db="EMBL/GenBank/DDBJ databases">
        <authorList>
            <person name="Jaros S."/>
            <person name="Januszkiewicz K."/>
            <person name="Wedrychowicz H."/>
        </authorList>
    </citation>
    <scope>NUCLEOTIDE SEQUENCE [LARGE SCALE GENOMIC DNA]</scope>
    <source>
        <strain evidence="12 13">CECT 7868</strain>
    </source>
</reference>
<dbReference type="AlphaFoldDB" id="A0A1M5ZKM3"/>
<dbReference type="RefSeq" id="WP_073604488.1">
    <property type="nucleotide sequence ID" value="NZ_FQXZ01000032.1"/>
</dbReference>
<organism evidence="12 13">
    <name type="scientific">Vibrio aerogenes CECT 7868</name>
    <dbReference type="NCBI Taxonomy" id="1216006"/>
    <lineage>
        <taxon>Bacteria</taxon>
        <taxon>Pseudomonadati</taxon>
        <taxon>Pseudomonadota</taxon>
        <taxon>Gammaproteobacteria</taxon>
        <taxon>Vibrionales</taxon>
        <taxon>Vibrionaceae</taxon>
        <taxon>Vibrio</taxon>
    </lineage>
</organism>
<keyword evidence="3" id="KW-1003">Cell membrane</keyword>
<evidence type="ECO:0000256" key="6">
    <source>
        <dbReference type="ARBA" id="ARBA00022801"/>
    </source>
</evidence>
<evidence type="ECO:0000256" key="3">
    <source>
        <dbReference type="ARBA" id="ARBA00022475"/>
    </source>
</evidence>
<dbReference type="PANTHER" id="PTHR33121:SF81">
    <property type="entry name" value="CYCLIC DI-GMP PHOSPHODIESTERASE PDEB-RELATED"/>
    <property type="match status" value="1"/>
</dbReference>
<evidence type="ECO:0000256" key="10">
    <source>
        <dbReference type="SAM" id="Phobius"/>
    </source>
</evidence>
<evidence type="ECO:0000256" key="9">
    <source>
        <dbReference type="ARBA" id="ARBA00034290"/>
    </source>
</evidence>
<comment type="catalytic activity">
    <reaction evidence="9">
        <text>3',3'-c-di-GMP + H2O = 5'-phosphoguanylyl(3'-&gt;5')guanosine + H(+)</text>
        <dbReference type="Rhea" id="RHEA:24902"/>
        <dbReference type="ChEBI" id="CHEBI:15377"/>
        <dbReference type="ChEBI" id="CHEBI:15378"/>
        <dbReference type="ChEBI" id="CHEBI:58754"/>
        <dbReference type="ChEBI" id="CHEBI:58805"/>
        <dbReference type="EC" id="3.1.4.52"/>
    </reaction>
</comment>
<evidence type="ECO:0000256" key="7">
    <source>
        <dbReference type="ARBA" id="ARBA00022989"/>
    </source>
</evidence>
<dbReference type="CDD" id="cd01948">
    <property type="entry name" value="EAL"/>
    <property type="match status" value="1"/>
</dbReference>
<evidence type="ECO:0000259" key="11">
    <source>
        <dbReference type="PROSITE" id="PS50883"/>
    </source>
</evidence>
<keyword evidence="7 10" id="KW-1133">Transmembrane helix</keyword>
<dbReference type="GO" id="GO:0071111">
    <property type="term" value="F:cyclic-guanylate-specific phosphodiesterase activity"/>
    <property type="evidence" value="ECO:0007669"/>
    <property type="project" value="UniProtKB-EC"/>
</dbReference>
<keyword evidence="5 10" id="KW-0812">Transmembrane</keyword>
<proteinExistence type="predicted"/>
<evidence type="ECO:0000256" key="2">
    <source>
        <dbReference type="ARBA" id="ARBA00012282"/>
    </source>
</evidence>
<feature type="transmembrane region" description="Helical" evidence="10">
    <location>
        <begin position="20"/>
        <end position="47"/>
    </location>
</feature>
<evidence type="ECO:0000313" key="13">
    <source>
        <dbReference type="Proteomes" id="UP000184608"/>
    </source>
</evidence>
<dbReference type="InterPro" id="IPR035919">
    <property type="entry name" value="EAL_sf"/>
</dbReference>
<dbReference type="STRING" id="1216006.VA7868_02847"/>